<dbReference type="PROSITE" id="PS51503">
    <property type="entry name" value="HIG1"/>
    <property type="match status" value="1"/>
</dbReference>
<dbReference type="PANTHER" id="PTHR12297">
    <property type="entry name" value="HYPOXIA-INDUCBILE GENE 1 HIG1 -RELATED"/>
    <property type="match status" value="1"/>
</dbReference>
<dbReference type="InterPro" id="IPR007667">
    <property type="entry name" value="Hypoxia_induced_domain"/>
</dbReference>
<evidence type="ECO:0000313" key="12">
    <source>
        <dbReference type="EMBL" id="KAK4136249.1"/>
    </source>
</evidence>
<comment type="similarity">
    <text evidence="3">Belongs to the RCF1 family.</text>
</comment>
<evidence type="ECO:0000256" key="5">
    <source>
        <dbReference type="ARBA" id="ARBA00022692"/>
    </source>
</evidence>
<keyword evidence="13" id="KW-1185">Reference proteome</keyword>
<comment type="caution">
    <text evidence="12">The sequence shown here is derived from an EMBL/GenBank/DDBJ whole genome shotgun (WGS) entry which is preliminary data.</text>
</comment>
<dbReference type="GO" id="GO:0097250">
    <property type="term" value="P:mitochondrial respirasome assembly"/>
    <property type="evidence" value="ECO:0007669"/>
    <property type="project" value="TreeGrafter"/>
</dbReference>
<dbReference type="InterPro" id="IPR050355">
    <property type="entry name" value="RCF1"/>
</dbReference>
<evidence type="ECO:0000256" key="4">
    <source>
        <dbReference type="ARBA" id="ARBA00011565"/>
    </source>
</evidence>
<evidence type="ECO:0000256" key="10">
    <source>
        <dbReference type="SAM" id="Phobius"/>
    </source>
</evidence>
<sequence length="224" mass="24555">MSDLPPSGRPLPSSFDGDEVYQETGLQKVVRRLTEEPLVPIGCILTIAAFTNAYRAMKRGDHHGVQRMFRARIAAQGFTVLAMVAGGMYYAEDRNKQKELWKLRALQDAEEKREKWIKELEARDEEEKALKAMLDKRRKRAADRGTTAETGTEGVAAQARAAFRESKTATPDATGEETTETTSQAADEKSSGSGVLGSLGGWFGGSKKAPEDSTEGTRDQKPDS</sequence>
<feature type="domain" description="HIG1" evidence="11">
    <location>
        <begin position="10"/>
        <end position="101"/>
    </location>
</feature>
<accession>A0AAN6UNW9</accession>
<keyword evidence="7" id="KW-0496">Mitochondrion</keyword>
<proteinExistence type="inferred from homology"/>
<dbReference type="AlphaFoldDB" id="A0AAN6UNW9"/>
<feature type="region of interest" description="Disordered" evidence="9">
    <location>
        <begin position="136"/>
        <end position="224"/>
    </location>
</feature>
<evidence type="ECO:0000256" key="3">
    <source>
        <dbReference type="ARBA" id="ARBA00009366"/>
    </source>
</evidence>
<evidence type="ECO:0000256" key="6">
    <source>
        <dbReference type="ARBA" id="ARBA00022989"/>
    </source>
</evidence>
<keyword evidence="6 10" id="KW-1133">Transmembrane helix</keyword>
<evidence type="ECO:0000256" key="2">
    <source>
        <dbReference type="ARBA" id="ARBA00004325"/>
    </source>
</evidence>
<evidence type="ECO:0000256" key="8">
    <source>
        <dbReference type="ARBA" id="ARBA00023136"/>
    </source>
</evidence>
<organism evidence="12 13">
    <name type="scientific">Trichocladium antarcticum</name>
    <dbReference type="NCBI Taxonomy" id="1450529"/>
    <lineage>
        <taxon>Eukaryota</taxon>
        <taxon>Fungi</taxon>
        <taxon>Dikarya</taxon>
        <taxon>Ascomycota</taxon>
        <taxon>Pezizomycotina</taxon>
        <taxon>Sordariomycetes</taxon>
        <taxon>Sordariomycetidae</taxon>
        <taxon>Sordariales</taxon>
        <taxon>Chaetomiaceae</taxon>
        <taxon>Trichocladium</taxon>
    </lineage>
</organism>
<keyword evidence="5 10" id="KW-0812">Transmembrane</keyword>
<name>A0AAN6UNW9_9PEZI</name>
<comment type="function">
    <text evidence="1">Cytochrome c oxidase subunit which plays a role in assembly of respiratory supercomplexes.</text>
</comment>
<gene>
    <name evidence="12" type="ORF">BT67DRAFT_432995</name>
</gene>
<dbReference type="GO" id="GO:0031966">
    <property type="term" value="C:mitochondrial membrane"/>
    <property type="evidence" value="ECO:0007669"/>
    <property type="project" value="UniProtKB-SubCell"/>
</dbReference>
<feature type="transmembrane region" description="Helical" evidence="10">
    <location>
        <begin position="69"/>
        <end position="90"/>
    </location>
</feature>
<feature type="transmembrane region" description="Helical" evidence="10">
    <location>
        <begin position="38"/>
        <end position="57"/>
    </location>
</feature>
<dbReference type="Gene3D" id="6.10.140.1320">
    <property type="match status" value="1"/>
</dbReference>
<protein>
    <recommendedName>
        <fullName evidence="11">HIG1 domain-containing protein</fullName>
    </recommendedName>
</protein>
<dbReference type="Proteomes" id="UP001304895">
    <property type="component" value="Unassembled WGS sequence"/>
</dbReference>
<dbReference type="Pfam" id="PF04588">
    <property type="entry name" value="HIG_1_N"/>
    <property type="match status" value="1"/>
</dbReference>
<feature type="compositionally biased region" description="Basic and acidic residues" evidence="9">
    <location>
        <begin position="208"/>
        <end position="224"/>
    </location>
</feature>
<reference evidence="12" key="2">
    <citation type="submission" date="2023-05" db="EMBL/GenBank/DDBJ databases">
        <authorList>
            <consortium name="Lawrence Berkeley National Laboratory"/>
            <person name="Steindorff A."/>
            <person name="Hensen N."/>
            <person name="Bonometti L."/>
            <person name="Westerberg I."/>
            <person name="Brannstrom I.O."/>
            <person name="Guillou S."/>
            <person name="Cros-Aarteil S."/>
            <person name="Calhoun S."/>
            <person name="Haridas S."/>
            <person name="Kuo A."/>
            <person name="Mondo S."/>
            <person name="Pangilinan J."/>
            <person name="Riley R."/>
            <person name="Labutti K."/>
            <person name="Andreopoulos B."/>
            <person name="Lipzen A."/>
            <person name="Chen C."/>
            <person name="Yanf M."/>
            <person name="Daum C."/>
            <person name="Ng V."/>
            <person name="Clum A."/>
            <person name="Ohm R."/>
            <person name="Martin F."/>
            <person name="Silar P."/>
            <person name="Natvig D."/>
            <person name="Lalanne C."/>
            <person name="Gautier V."/>
            <person name="Ament-Velasquez S.L."/>
            <person name="Kruys A."/>
            <person name="Hutchinson M.I."/>
            <person name="Powell A.J."/>
            <person name="Barry K."/>
            <person name="Miller A.N."/>
            <person name="Grigoriev I.V."/>
            <person name="Debuchy R."/>
            <person name="Gladieux P."/>
            <person name="Thoren M.H."/>
            <person name="Johannesson H."/>
        </authorList>
    </citation>
    <scope>NUCLEOTIDE SEQUENCE</scope>
    <source>
        <strain evidence="12">CBS 123565</strain>
    </source>
</reference>
<dbReference type="PANTHER" id="PTHR12297:SF3">
    <property type="entry name" value="HIG1 DOMAIN FAMILY MEMBER 1A"/>
    <property type="match status" value="1"/>
</dbReference>
<evidence type="ECO:0000256" key="7">
    <source>
        <dbReference type="ARBA" id="ARBA00023128"/>
    </source>
</evidence>
<comment type="subunit">
    <text evidence="4">Associates with the respiratory chain complex III/complex IV supercomplex.</text>
</comment>
<reference evidence="12" key="1">
    <citation type="journal article" date="2023" name="Mol. Phylogenet. Evol.">
        <title>Genome-scale phylogeny and comparative genomics of the fungal order Sordariales.</title>
        <authorList>
            <person name="Hensen N."/>
            <person name="Bonometti L."/>
            <person name="Westerberg I."/>
            <person name="Brannstrom I.O."/>
            <person name="Guillou S."/>
            <person name="Cros-Aarteil S."/>
            <person name="Calhoun S."/>
            <person name="Haridas S."/>
            <person name="Kuo A."/>
            <person name="Mondo S."/>
            <person name="Pangilinan J."/>
            <person name="Riley R."/>
            <person name="LaButti K."/>
            <person name="Andreopoulos B."/>
            <person name="Lipzen A."/>
            <person name="Chen C."/>
            <person name="Yan M."/>
            <person name="Daum C."/>
            <person name="Ng V."/>
            <person name="Clum A."/>
            <person name="Steindorff A."/>
            <person name="Ohm R.A."/>
            <person name="Martin F."/>
            <person name="Silar P."/>
            <person name="Natvig D.O."/>
            <person name="Lalanne C."/>
            <person name="Gautier V."/>
            <person name="Ament-Velasquez S.L."/>
            <person name="Kruys A."/>
            <person name="Hutchinson M.I."/>
            <person name="Powell A.J."/>
            <person name="Barry K."/>
            <person name="Miller A.N."/>
            <person name="Grigoriev I.V."/>
            <person name="Debuchy R."/>
            <person name="Gladieux P."/>
            <person name="Hiltunen Thoren M."/>
            <person name="Johannesson H."/>
        </authorList>
    </citation>
    <scope>NUCLEOTIDE SEQUENCE</scope>
    <source>
        <strain evidence="12">CBS 123565</strain>
    </source>
</reference>
<feature type="compositionally biased region" description="Low complexity" evidence="9">
    <location>
        <begin position="144"/>
        <end position="159"/>
    </location>
</feature>
<keyword evidence="8 10" id="KW-0472">Membrane</keyword>
<comment type="subcellular location">
    <subcellularLocation>
        <location evidence="2">Mitochondrion membrane</location>
    </subcellularLocation>
</comment>
<evidence type="ECO:0000256" key="1">
    <source>
        <dbReference type="ARBA" id="ARBA00002584"/>
    </source>
</evidence>
<dbReference type="EMBL" id="MU853404">
    <property type="protein sequence ID" value="KAK4136249.1"/>
    <property type="molecule type" value="Genomic_DNA"/>
</dbReference>
<evidence type="ECO:0000313" key="13">
    <source>
        <dbReference type="Proteomes" id="UP001304895"/>
    </source>
</evidence>
<evidence type="ECO:0000259" key="11">
    <source>
        <dbReference type="PROSITE" id="PS51503"/>
    </source>
</evidence>
<evidence type="ECO:0000256" key="9">
    <source>
        <dbReference type="SAM" id="MobiDB-lite"/>
    </source>
</evidence>
<feature type="compositionally biased region" description="Gly residues" evidence="9">
    <location>
        <begin position="194"/>
        <end position="204"/>
    </location>
</feature>